<dbReference type="PANTHER" id="PTHR32347">
    <property type="entry name" value="EFFLUX SYSTEM COMPONENT YKNX-RELATED"/>
    <property type="match status" value="1"/>
</dbReference>
<feature type="coiled-coil region" evidence="3">
    <location>
        <begin position="126"/>
        <end position="167"/>
    </location>
</feature>
<evidence type="ECO:0000313" key="7">
    <source>
        <dbReference type="Proteomes" id="UP000830343"/>
    </source>
</evidence>
<evidence type="ECO:0000256" key="1">
    <source>
        <dbReference type="ARBA" id="ARBA00004196"/>
    </source>
</evidence>
<dbReference type="EMBL" id="CP094348">
    <property type="protein sequence ID" value="UOB20863.1"/>
    <property type="molecule type" value="Genomic_DNA"/>
</dbReference>
<feature type="transmembrane region" description="Helical" evidence="4">
    <location>
        <begin position="6"/>
        <end position="27"/>
    </location>
</feature>
<keyword evidence="4" id="KW-0812">Transmembrane</keyword>
<sequence length="345" mass="39911">MKKDWVLPLILGSIILIILSLSLFAYISKTNDEKNKLYLDDYIKENQLHVKGELSRDTIPYYQKGNKSQPVTLHVAEGDEIEVGKPLFSYESSDSVQAQKVLDLEIDNKLIEKDQKEGQLLEREQRLQNNNNNETLKAEINWLENEIRKIDNDLDILNIKSDELTNKIDRQTIKAPKKGKVLQINQQQLAKHTLVNQNEPIMIIGSEKIKIKGQVNRDTALQMKKDQVMKFKLDDKETEGKIISVKQKIDGERIYFEYEASVDVDNPYYIGQKIKGSIKHNTVNNIWIPKSYVKEKKNKKKTEYYVQKVYGKDVNEEKVVVNGATKDALLITKGLTTIDELKKYE</sequence>
<reference evidence="6" key="1">
    <citation type="submission" date="2022-03" db="EMBL/GenBank/DDBJ databases">
        <authorList>
            <person name="Vrbovska V."/>
            <person name="Kovarovic V."/>
            <person name="Botka T."/>
            <person name="Pantucek R."/>
        </authorList>
    </citation>
    <scope>NUCLEOTIDE SEQUENCE</scope>
    <source>
        <strain evidence="6">CCM 2609</strain>
    </source>
</reference>
<dbReference type="Pfam" id="PF25984">
    <property type="entry name" value="BSH_YknX"/>
    <property type="match status" value="1"/>
</dbReference>
<comment type="subcellular location">
    <subcellularLocation>
        <location evidence="1">Cell envelope</location>
    </subcellularLocation>
</comment>
<keyword evidence="7" id="KW-1185">Reference proteome</keyword>
<dbReference type="InterPro" id="IPR050465">
    <property type="entry name" value="UPF0194_transport"/>
</dbReference>
<keyword evidence="4" id="KW-1133">Transmembrane helix</keyword>
<proteinExistence type="predicted"/>
<evidence type="ECO:0000313" key="6">
    <source>
        <dbReference type="EMBL" id="UOB20863.1"/>
    </source>
</evidence>
<dbReference type="InterPro" id="IPR058639">
    <property type="entry name" value="BSH_YknX-like"/>
</dbReference>
<gene>
    <name evidence="6" type="ORF">MRZ06_01890</name>
</gene>
<name>A0ABY3ZVJ7_9STAP</name>
<feature type="domain" description="YknX-like barrel-sandwich hybrid" evidence="5">
    <location>
        <begin position="72"/>
        <end position="205"/>
    </location>
</feature>
<accession>A0ABY3ZVJ7</accession>
<dbReference type="Proteomes" id="UP000830343">
    <property type="component" value="Chromosome"/>
</dbReference>
<protein>
    <submittedName>
        <fullName evidence="6">Efflux RND transporter periplasmic adaptor subunit</fullName>
    </submittedName>
</protein>
<evidence type="ECO:0000256" key="3">
    <source>
        <dbReference type="SAM" id="Coils"/>
    </source>
</evidence>
<keyword evidence="2 3" id="KW-0175">Coiled coil</keyword>
<organism evidence="6 7">
    <name type="scientific">Macrococcus armenti</name>
    <dbReference type="NCBI Taxonomy" id="2875764"/>
    <lineage>
        <taxon>Bacteria</taxon>
        <taxon>Bacillati</taxon>
        <taxon>Bacillota</taxon>
        <taxon>Bacilli</taxon>
        <taxon>Bacillales</taxon>
        <taxon>Staphylococcaceae</taxon>
        <taxon>Macrococcus</taxon>
    </lineage>
</organism>
<evidence type="ECO:0000259" key="5">
    <source>
        <dbReference type="Pfam" id="PF25984"/>
    </source>
</evidence>
<keyword evidence="4" id="KW-0472">Membrane</keyword>
<reference evidence="6" key="2">
    <citation type="submission" date="2022-04" db="EMBL/GenBank/DDBJ databases">
        <title>Antimicrobial genetic elements in methicillin-resistant Macrococcus armenti.</title>
        <authorList>
            <person name="Keller J.E."/>
            <person name="Schwendener S."/>
            <person name="Pantucek R."/>
            <person name="Perreten V."/>
        </authorList>
    </citation>
    <scope>NUCLEOTIDE SEQUENCE</scope>
    <source>
        <strain evidence="6">CCM 2609</strain>
    </source>
</reference>
<evidence type="ECO:0000256" key="2">
    <source>
        <dbReference type="ARBA" id="ARBA00023054"/>
    </source>
</evidence>
<dbReference type="RefSeq" id="WP_243366139.1">
    <property type="nucleotide sequence ID" value="NZ_CP094348.1"/>
</dbReference>
<evidence type="ECO:0000256" key="4">
    <source>
        <dbReference type="SAM" id="Phobius"/>
    </source>
</evidence>
<dbReference type="PANTHER" id="PTHR32347:SF23">
    <property type="entry name" value="BLL5650 PROTEIN"/>
    <property type="match status" value="1"/>
</dbReference>